<keyword evidence="8" id="KW-0539">Nucleus</keyword>
<evidence type="ECO:0000313" key="15">
    <source>
        <dbReference type="Proteomes" id="UP001567538"/>
    </source>
</evidence>
<dbReference type="InterPro" id="IPR036390">
    <property type="entry name" value="WH_DNA-bd_sf"/>
</dbReference>
<dbReference type="PROSITE" id="PS51504">
    <property type="entry name" value="H15"/>
    <property type="match status" value="1"/>
</dbReference>
<dbReference type="EMBL" id="JBEAFC010000010">
    <property type="protein sequence ID" value="KAL1538495.1"/>
    <property type="molecule type" value="Genomic_DNA"/>
</dbReference>
<evidence type="ECO:0000256" key="2">
    <source>
        <dbReference type="ARBA" id="ARBA00004604"/>
    </source>
</evidence>
<keyword evidence="4" id="KW-0805">Transcription regulation</keyword>
<dbReference type="AlphaFoldDB" id="A0ABD1G318"/>
<comment type="subcellular location">
    <subcellularLocation>
        <location evidence="1">Chromosome</location>
    </subcellularLocation>
    <subcellularLocation>
        <location evidence="2">Nucleus</location>
        <location evidence="2">Nucleolus</location>
    </subcellularLocation>
</comment>
<reference evidence="14 15" key="1">
    <citation type="submission" date="2024-06" db="EMBL/GenBank/DDBJ databases">
        <title>A chromosome level genome sequence of Diviner's sage (Salvia divinorum).</title>
        <authorList>
            <person name="Ford S.A."/>
            <person name="Ro D.-K."/>
            <person name="Ness R.W."/>
            <person name="Phillips M.A."/>
        </authorList>
    </citation>
    <scope>NUCLEOTIDE SEQUENCE [LARGE SCALE GENOMIC DNA]</scope>
    <source>
        <strain evidence="14">SAF-2024a</strain>
        <tissue evidence="14">Leaf</tissue>
    </source>
</reference>
<dbReference type="PROSITE" id="PS51294">
    <property type="entry name" value="HTH_MYB"/>
    <property type="match status" value="1"/>
</dbReference>
<dbReference type="Gene3D" id="1.10.10.60">
    <property type="entry name" value="Homeodomain-like"/>
    <property type="match status" value="1"/>
</dbReference>
<comment type="caution">
    <text evidence="14">The sequence shown here is derived from an EMBL/GenBank/DDBJ whole genome shotgun (WGS) entry which is preliminary data.</text>
</comment>
<keyword evidence="15" id="KW-1185">Reference proteome</keyword>
<dbReference type="SMART" id="SM00717">
    <property type="entry name" value="SANT"/>
    <property type="match status" value="1"/>
</dbReference>
<feature type="coiled-coil region" evidence="10">
    <location>
        <begin position="265"/>
        <end position="292"/>
    </location>
</feature>
<evidence type="ECO:0000256" key="9">
    <source>
        <dbReference type="ARBA" id="ARBA00032813"/>
    </source>
</evidence>
<gene>
    <name evidence="14" type="ORF">AAHA92_27238</name>
</gene>
<dbReference type="FunFam" id="1.10.10.60:FF:000168">
    <property type="entry name" value="Telomere repeat-binding factor 1"/>
    <property type="match status" value="1"/>
</dbReference>
<name>A0ABD1G318_SALDI</name>
<dbReference type="Gene3D" id="1.10.10.10">
    <property type="entry name" value="Winged helix-like DNA-binding domain superfamily/Winged helix DNA-binding domain"/>
    <property type="match status" value="1"/>
</dbReference>
<evidence type="ECO:0000256" key="8">
    <source>
        <dbReference type="ARBA" id="ARBA00023242"/>
    </source>
</evidence>
<dbReference type="InterPro" id="IPR017930">
    <property type="entry name" value="Myb_dom"/>
</dbReference>
<accession>A0ABD1G318</accession>
<keyword evidence="6" id="KW-0238">DNA-binding</keyword>
<dbReference type="InterPro" id="IPR044597">
    <property type="entry name" value="SMH1-6"/>
</dbReference>
<evidence type="ECO:0000256" key="4">
    <source>
        <dbReference type="ARBA" id="ARBA00023015"/>
    </source>
</evidence>
<dbReference type="InterPro" id="IPR036388">
    <property type="entry name" value="WH-like_DNA-bd_sf"/>
</dbReference>
<evidence type="ECO:0000256" key="5">
    <source>
        <dbReference type="ARBA" id="ARBA00023054"/>
    </source>
</evidence>
<dbReference type="GO" id="GO:0003690">
    <property type="term" value="F:double-stranded DNA binding"/>
    <property type="evidence" value="ECO:0007669"/>
    <property type="project" value="UniProtKB-ARBA"/>
</dbReference>
<evidence type="ECO:0000256" key="10">
    <source>
        <dbReference type="SAM" id="Coils"/>
    </source>
</evidence>
<dbReference type="InterPro" id="IPR005818">
    <property type="entry name" value="Histone_H1/H5_H15"/>
</dbReference>
<keyword evidence="5 10" id="KW-0175">Coiled coil</keyword>
<dbReference type="Pfam" id="PF00538">
    <property type="entry name" value="Linker_histone"/>
    <property type="match status" value="1"/>
</dbReference>
<dbReference type="PANTHER" id="PTHR46267:SF11">
    <property type="entry name" value="TELOMERE REPEAT-BINDING FACTOR 2"/>
    <property type="match status" value="1"/>
</dbReference>
<dbReference type="PANTHER" id="PTHR46267">
    <property type="entry name" value="SINGLE MYB HISTONE 4"/>
    <property type="match status" value="1"/>
</dbReference>
<dbReference type="SMART" id="SM00526">
    <property type="entry name" value="H15"/>
    <property type="match status" value="1"/>
</dbReference>
<feature type="domain" description="H15" evidence="13">
    <location>
        <begin position="117"/>
        <end position="188"/>
    </location>
</feature>
<dbReference type="InterPro" id="IPR001005">
    <property type="entry name" value="SANT/Myb"/>
</dbReference>
<evidence type="ECO:0000256" key="6">
    <source>
        <dbReference type="ARBA" id="ARBA00023125"/>
    </source>
</evidence>
<organism evidence="14 15">
    <name type="scientific">Salvia divinorum</name>
    <name type="common">Maria pastora</name>
    <name type="synonym">Diviner's sage</name>
    <dbReference type="NCBI Taxonomy" id="28513"/>
    <lineage>
        <taxon>Eukaryota</taxon>
        <taxon>Viridiplantae</taxon>
        <taxon>Streptophyta</taxon>
        <taxon>Embryophyta</taxon>
        <taxon>Tracheophyta</taxon>
        <taxon>Spermatophyta</taxon>
        <taxon>Magnoliopsida</taxon>
        <taxon>eudicotyledons</taxon>
        <taxon>Gunneridae</taxon>
        <taxon>Pentapetalae</taxon>
        <taxon>asterids</taxon>
        <taxon>lamiids</taxon>
        <taxon>Lamiales</taxon>
        <taxon>Lamiaceae</taxon>
        <taxon>Nepetoideae</taxon>
        <taxon>Mentheae</taxon>
        <taxon>Salviinae</taxon>
        <taxon>Salvia</taxon>
        <taxon>Salvia subgen. Calosphace</taxon>
    </lineage>
</organism>
<evidence type="ECO:0000256" key="1">
    <source>
        <dbReference type="ARBA" id="ARBA00004286"/>
    </source>
</evidence>
<sequence length="301" mass="33300">MGAPKQKWTPEEEAALKAGIQKYGTGKWSTILKDPEFSTDLRSRSNVDLKDKWRNLKFMAEGLGSRHRARVSVKSSQLIIKQEEDTTTSSMVVDKDMEVIGVTSIAASNEVSQDAIFKKNISRMGDVILEAITKLKEPRGSSRPAIMQYVEENYSAPSDLERTLAAHLKILTENRRLIKVKNQYRIAPNLVSFSAAEEPKLLLENGAKNNPFQEQLLLERSSDVVPLSKAMIDAELEEMKSVSTEEAAAFAARAVAEAEVAMAIAAAATREAEETEAKAEAAQCLVDTVEKALNYQAIRVW</sequence>
<evidence type="ECO:0000259" key="13">
    <source>
        <dbReference type="PROSITE" id="PS51504"/>
    </source>
</evidence>
<dbReference type="GO" id="GO:0043565">
    <property type="term" value="F:sequence-specific DNA binding"/>
    <property type="evidence" value="ECO:0007669"/>
    <property type="project" value="UniProtKB-ARBA"/>
</dbReference>
<dbReference type="InterPro" id="IPR009057">
    <property type="entry name" value="Homeodomain-like_sf"/>
</dbReference>
<dbReference type="Pfam" id="PF00249">
    <property type="entry name" value="Myb_DNA-binding"/>
    <property type="match status" value="1"/>
</dbReference>
<dbReference type="GO" id="GO:0005694">
    <property type="term" value="C:chromosome"/>
    <property type="evidence" value="ECO:0007669"/>
    <property type="project" value="UniProtKB-SubCell"/>
</dbReference>
<evidence type="ECO:0000313" key="14">
    <source>
        <dbReference type="EMBL" id="KAL1538495.1"/>
    </source>
</evidence>
<evidence type="ECO:0000259" key="11">
    <source>
        <dbReference type="PROSITE" id="PS50090"/>
    </source>
</evidence>
<dbReference type="GO" id="GO:0005730">
    <property type="term" value="C:nucleolus"/>
    <property type="evidence" value="ECO:0007669"/>
    <property type="project" value="UniProtKB-SubCell"/>
</dbReference>
<protein>
    <recommendedName>
        <fullName evidence="9">MYB transcription factor</fullName>
    </recommendedName>
</protein>
<keyword evidence="3" id="KW-0158">Chromosome</keyword>
<evidence type="ECO:0000256" key="3">
    <source>
        <dbReference type="ARBA" id="ARBA00022454"/>
    </source>
</evidence>
<dbReference type="PROSITE" id="PS50090">
    <property type="entry name" value="MYB_LIKE"/>
    <property type="match status" value="1"/>
</dbReference>
<dbReference type="SUPFAM" id="SSF46689">
    <property type="entry name" value="Homeodomain-like"/>
    <property type="match status" value="1"/>
</dbReference>
<evidence type="ECO:0000256" key="7">
    <source>
        <dbReference type="ARBA" id="ARBA00023163"/>
    </source>
</evidence>
<dbReference type="CDD" id="cd11660">
    <property type="entry name" value="SANT_TRF"/>
    <property type="match status" value="1"/>
</dbReference>
<dbReference type="Proteomes" id="UP001567538">
    <property type="component" value="Unassembled WGS sequence"/>
</dbReference>
<feature type="domain" description="Myb-like" evidence="11">
    <location>
        <begin position="5"/>
        <end position="57"/>
    </location>
</feature>
<feature type="domain" description="HTH myb-type" evidence="12">
    <location>
        <begin position="1"/>
        <end position="61"/>
    </location>
</feature>
<keyword evidence="7" id="KW-0804">Transcription</keyword>
<proteinExistence type="predicted"/>
<dbReference type="SUPFAM" id="SSF46785">
    <property type="entry name" value="Winged helix' DNA-binding domain"/>
    <property type="match status" value="1"/>
</dbReference>
<evidence type="ECO:0000259" key="12">
    <source>
        <dbReference type="PROSITE" id="PS51294"/>
    </source>
</evidence>